<comment type="caution">
    <text evidence="6">The sequence shown here is derived from an EMBL/GenBank/DDBJ whole genome shotgun (WGS) entry which is preliminary data.</text>
</comment>
<comment type="function">
    <text evidence="5">Catalyzes the condensation of 2 farnesyl pyrophosphate (FPP) moieties to form squalene.</text>
</comment>
<dbReference type="InterPro" id="IPR008949">
    <property type="entry name" value="Isoprenoid_synthase_dom_sf"/>
</dbReference>
<comment type="catalytic activity">
    <reaction evidence="5">
        <text>2 (2E,6E)-farnesyl diphosphate + NADPH + H(+) = squalene + 2 diphosphate + NADP(+)</text>
        <dbReference type="Rhea" id="RHEA:32295"/>
        <dbReference type="ChEBI" id="CHEBI:15378"/>
        <dbReference type="ChEBI" id="CHEBI:15440"/>
        <dbReference type="ChEBI" id="CHEBI:33019"/>
        <dbReference type="ChEBI" id="CHEBI:57783"/>
        <dbReference type="ChEBI" id="CHEBI:58349"/>
        <dbReference type="ChEBI" id="CHEBI:175763"/>
        <dbReference type="EC" id="2.5.1.21"/>
    </reaction>
</comment>
<comment type="catalytic activity">
    <reaction evidence="5">
        <text>2 (2E,6E)-farnesyl diphosphate + NADH + H(+) = squalene + 2 diphosphate + NAD(+)</text>
        <dbReference type="Rhea" id="RHEA:32299"/>
        <dbReference type="ChEBI" id="CHEBI:15378"/>
        <dbReference type="ChEBI" id="CHEBI:15440"/>
        <dbReference type="ChEBI" id="CHEBI:33019"/>
        <dbReference type="ChEBI" id="CHEBI:57540"/>
        <dbReference type="ChEBI" id="CHEBI:57945"/>
        <dbReference type="ChEBI" id="CHEBI:175763"/>
        <dbReference type="EC" id="2.5.1.21"/>
    </reaction>
</comment>
<keyword evidence="7" id="KW-1185">Reference proteome</keyword>
<dbReference type="PROSITE" id="PS01045">
    <property type="entry name" value="SQUALEN_PHYTOEN_SYN_2"/>
    <property type="match status" value="1"/>
</dbReference>
<comment type="similarity">
    <text evidence="2 5">Belongs to the phytoene/squalene synthase family.</text>
</comment>
<accession>A0ABR2WNT4</accession>
<evidence type="ECO:0000256" key="5">
    <source>
        <dbReference type="RuleBase" id="RU368088"/>
    </source>
</evidence>
<dbReference type="SFLD" id="SFLDG01018">
    <property type="entry name" value="Squalene/Phytoene_Synthase_Lik"/>
    <property type="match status" value="1"/>
</dbReference>
<dbReference type="NCBIfam" id="TIGR01559">
    <property type="entry name" value="squal_synth"/>
    <property type="match status" value="1"/>
</dbReference>
<dbReference type="SFLD" id="SFLDS00005">
    <property type="entry name" value="Isoprenoid_Synthase_Type_I"/>
    <property type="match status" value="1"/>
</dbReference>
<evidence type="ECO:0000256" key="1">
    <source>
        <dbReference type="ARBA" id="ARBA00001946"/>
    </source>
</evidence>
<dbReference type="Proteomes" id="UP001479436">
    <property type="component" value="Unassembled WGS sequence"/>
</dbReference>
<comment type="pathway">
    <text evidence="5">Terpene metabolism; lanosterol biosynthesis; lanosterol from farnesyl diphosphate: step 1/3.</text>
</comment>
<dbReference type="InterPro" id="IPR006449">
    <property type="entry name" value="Squal_synth-like"/>
</dbReference>
<proteinExistence type="inferred from homology"/>
<dbReference type="EC" id="2.5.1.21" evidence="3 5"/>
<dbReference type="PANTHER" id="PTHR11626:SF2">
    <property type="entry name" value="SQUALENE SYNTHASE"/>
    <property type="match status" value="1"/>
</dbReference>
<evidence type="ECO:0000313" key="7">
    <source>
        <dbReference type="Proteomes" id="UP001479436"/>
    </source>
</evidence>
<dbReference type="GO" id="GO:0051996">
    <property type="term" value="F:squalene synthase [NAD(P)H] activity"/>
    <property type="evidence" value="ECO:0007669"/>
    <property type="project" value="UniProtKB-EC"/>
</dbReference>
<dbReference type="PANTHER" id="PTHR11626">
    <property type="entry name" value="FARNESYL-DIPHOSPHATE FARNESYLTRANSFERASE"/>
    <property type="match status" value="1"/>
</dbReference>
<name>A0ABR2WNT4_9FUNG</name>
<evidence type="ECO:0000256" key="3">
    <source>
        <dbReference type="ARBA" id="ARBA00012373"/>
    </source>
</evidence>
<evidence type="ECO:0000313" key="6">
    <source>
        <dbReference type="EMBL" id="KAK9763190.1"/>
    </source>
</evidence>
<dbReference type="SUPFAM" id="SSF48576">
    <property type="entry name" value="Terpenoid synthases"/>
    <property type="match status" value="1"/>
</dbReference>
<organism evidence="6 7">
    <name type="scientific">Basidiobolus ranarum</name>
    <dbReference type="NCBI Taxonomy" id="34480"/>
    <lineage>
        <taxon>Eukaryota</taxon>
        <taxon>Fungi</taxon>
        <taxon>Fungi incertae sedis</taxon>
        <taxon>Zoopagomycota</taxon>
        <taxon>Entomophthoromycotina</taxon>
        <taxon>Basidiobolomycetes</taxon>
        <taxon>Basidiobolales</taxon>
        <taxon>Basidiobolaceae</taxon>
        <taxon>Basidiobolus</taxon>
    </lineage>
</organism>
<dbReference type="InterPro" id="IPR002060">
    <property type="entry name" value="Squ/phyt_synthse"/>
</dbReference>
<comment type="cofactor">
    <cofactor evidence="1 5">
        <name>Mg(2+)</name>
        <dbReference type="ChEBI" id="CHEBI:18420"/>
    </cofactor>
</comment>
<dbReference type="InterPro" id="IPR033904">
    <property type="entry name" value="Trans_IPPS_HH"/>
</dbReference>
<gene>
    <name evidence="6" type="primary">ERG9_2</name>
    <name evidence="6" type="ORF">K7432_010373</name>
</gene>
<dbReference type="PROSITE" id="PS01044">
    <property type="entry name" value="SQUALEN_PHYTOEN_SYN_1"/>
    <property type="match status" value="1"/>
</dbReference>
<dbReference type="Gene3D" id="1.10.600.10">
    <property type="entry name" value="Farnesyl Diphosphate Synthase"/>
    <property type="match status" value="1"/>
</dbReference>
<evidence type="ECO:0000256" key="2">
    <source>
        <dbReference type="ARBA" id="ARBA00006251"/>
    </source>
</evidence>
<dbReference type="Pfam" id="PF00494">
    <property type="entry name" value="SQS_PSY"/>
    <property type="match status" value="1"/>
</dbReference>
<dbReference type="EMBL" id="JASJQH010000711">
    <property type="protein sequence ID" value="KAK9763190.1"/>
    <property type="molecule type" value="Genomic_DNA"/>
</dbReference>
<dbReference type="InterPro" id="IPR044844">
    <property type="entry name" value="Trans_IPPS_euk-type"/>
</dbReference>
<sequence>MGLLESVFHPSELVSILKFFTKSKQKTQQFPRPTLFSCYDFLEQTSRSFASVIKELDDELRDAVCIFYLVLRGLDTVEDDMSIPNAKKLPLLRAFHEKIYLRGWNFTENGEDEKDRLLLVQFDVVIEEFLTLKEEYQVVIADITRRMGAGMADFCDKRVSSTDDYNLYCHYVAGLVGVGLSKLFAASGLEDSSFAEMDELSNSMGLFLQKTNIIRDFYEDLLDGRTFWPRDIYGHYVKDLSDLIKPENKDKALACLNHMCLDALTHVTDALDYMSRIRNQTIFNFCAIPQVMAVATIAEVFNNYDVFRKNVKIRKGLAVRLIYEANSVENIRSIFLEFMYKFILKNNPNDPNYIKISQTYGKVLQYCETNPKLKAATKKPNDTELYLKYAVVIFILAILYQYRQAQQESS</sequence>
<reference evidence="6 7" key="1">
    <citation type="submission" date="2023-04" db="EMBL/GenBank/DDBJ databases">
        <title>Genome of Basidiobolus ranarum AG-B5.</title>
        <authorList>
            <person name="Stajich J.E."/>
            <person name="Carter-House D."/>
            <person name="Gryganskyi A."/>
        </authorList>
    </citation>
    <scope>NUCLEOTIDE SEQUENCE [LARGE SCALE GENOMIC DNA]</scope>
    <source>
        <strain evidence="6 7">AG-B5</strain>
    </source>
</reference>
<keyword evidence="4 5" id="KW-0808">Transferase</keyword>
<dbReference type="CDD" id="cd00683">
    <property type="entry name" value="Trans_IPPS_HH"/>
    <property type="match status" value="1"/>
</dbReference>
<dbReference type="InterPro" id="IPR019845">
    <property type="entry name" value="Squalene/phytoene_synthase_CS"/>
</dbReference>
<protein>
    <recommendedName>
        <fullName evidence="3 5">Squalene synthase</fullName>
        <shortName evidence="5">SQS</shortName>
        <shortName evidence="5">SS</shortName>
        <ecNumber evidence="3 5">2.5.1.21</ecNumber>
    </recommendedName>
</protein>
<evidence type="ECO:0000256" key="4">
    <source>
        <dbReference type="ARBA" id="ARBA00022679"/>
    </source>
</evidence>